<name>A0AAD2PUE6_9STRA</name>
<comment type="caution">
    <text evidence="1">The sequence shown here is derived from an EMBL/GenBank/DDBJ whole genome shotgun (WGS) entry which is preliminary data.</text>
</comment>
<dbReference type="Proteomes" id="UP001295423">
    <property type="component" value="Unassembled WGS sequence"/>
</dbReference>
<dbReference type="EMBL" id="CAKOGP040001759">
    <property type="protein sequence ID" value="CAJ1949927.1"/>
    <property type="molecule type" value="Genomic_DNA"/>
</dbReference>
<proteinExistence type="predicted"/>
<protein>
    <submittedName>
        <fullName evidence="1">Uncharacterized protein</fullName>
    </submittedName>
</protein>
<organism evidence="1 2">
    <name type="scientific">Cylindrotheca closterium</name>
    <dbReference type="NCBI Taxonomy" id="2856"/>
    <lineage>
        <taxon>Eukaryota</taxon>
        <taxon>Sar</taxon>
        <taxon>Stramenopiles</taxon>
        <taxon>Ochrophyta</taxon>
        <taxon>Bacillariophyta</taxon>
        <taxon>Bacillariophyceae</taxon>
        <taxon>Bacillariophycidae</taxon>
        <taxon>Bacillariales</taxon>
        <taxon>Bacillariaceae</taxon>
        <taxon>Cylindrotheca</taxon>
    </lineage>
</organism>
<sequence length="220" mass="24578">MNRQQFLDMNTSNSNEYFLQKHTFFLDQCNVDEDFEFPHDGLSTIEEENYNDLSLCDSVSSLDYLDGVDWCTDLNKVKNQGQRRRLGANLNLQPVPKVISGICDQDSTWGNKGSLSSQATLSTASLSISSFELSSSFGSISSLDSFTFVDAPELTSCVQEEATSPSANADKLQYEEADDEFLVDAQSFQGQELLRRQLERRIQEIDQAISKLKLAGPADK</sequence>
<evidence type="ECO:0000313" key="2">
    <source>
        <dbReference type="Proteomes" id="UP001295423"/>
    </source>
</evidence>
<accession>A0AAD2PUE6</accession>
<gene>
    <name evidence="1" type="ORF">CYCCA115_LOCUS12335</name>
</gene>
<evidence type="ECO:0000313" key="1">
    <source>
        <dbReference type="EMBL" id="CAJ1949927.1"/>
    </source>
</evidence>
<reference evidence="1" key="1">
    <citation type="submission" date="2023-08" db="EMBL/GenBank/DDBJ databases">
        <authorList>
            <person name="Audoor S."/>
            <person name="Bilcke G."/>
        </authorList>
    </citation>
    <scope>NUCLEOTIDE SEQUENCE</scope>
</reference>
<dbReference type="AlphaFoldDB" id="A0AAD2PUE6"/>
<keyword evidence="2" id="KW-1185">Reference proteome</keyword>